<dbReference type="Proteomes" id="UP000050525">
    <property type="component" value="Unassembled WGS sequence"/>
</dbReference>
<proteinExistence type="predicted"/>
<sequence length="114" mass="12329">MLTSLCYVGHLFGVHKATAGKTMLEALALLGTSCVHEFDQPSSRQSWTARALATGEVPARAGVCDRQRDPGYSPEKSLLFAAVKHPEEIQALHWTGTFCPHCASLTIISNRGYG</sequence>
<accession>A0A151M3A0</accession>
<gene>
    <name evidence="1" type="ORF">Y1Q_0018941</name>
</gene>
<comment type="caution">
    <text evidence="1">The sequence shown here is derived from an EMBL/GenBank/DDBJ whole genome shotgun (WGS) entry which is preliminary data.</text>
</comment>
<organism evidence="1 2">
    <name type="scientific">Alligator mississippiensis</name>
    <name type="common">American alligator</name>
    <dbReference type="NCBI Taxonomy" id="8496"/>
    <lineage>
        <taxon>Eukaryota</taxon>
        <taxon>Metazoa</taxon>
        <taxon>Chordata</taxon>
        <taxon>Craniata</taxon>
        <taxon>Vertebrata</taxon>
        <taxon>Euteleostomi</taxon>
        <taxon>Archelosauria</taxon>
        <taxon>Archosauria</taxon>
        <taxon>Crocodylia</taxon>
        <taxon>Alligatoridae</taxon>
        <taxon>Alligatorinae</taxon>
        <taxon>Alligator</taxon>
    </lineage>
</organism>
<reference evidence="1 2" key="1">
    <citation type="journal article" date="2012" name="Genome Biol.">
        <title>Sequencing three crocodilian genomes to illuminate the evolution of archosaurs and amniotes.</title>
        <authorList>
            <person name="St John J.A."/>
            <person name="Braun E.L."/>
            <person name="Isberg S.R."/>
            <person name="Miles L.G."/>
            <person name="Chong A.Y."/>
            <person name="Gongora J."/>
            <person name="Dalzell P."/>
            <person name="Moran C."/>
            <person name="Bed'hom B."/>
            <person name="Abzhanov A."/>
            <person name="Burgess S.C."/>
            <person name="Cooksey A.M."/>
            <person name="Castoe T.A."/>
            <person name="Crawford N.G."/>
            <person name="Densmore L.D."/>
            <person name="Drew J.C."/>
            <person name="Edwards S.V."/>
            <person name="Faircloth B.C."/>
            <person name="Fujita M.K."/>
            <person name="Greenwold M.J."/>
            <person name="Hoffmann F.G."/>
            <person name="Howard J.M."/>
            <person name="Iguchi T."/>
            <person name="Janes D.E."/>
            <person name="Khan S.Y."/>
            <person name="Kohno S."/>
            <person name="de Koning A.J."/>
            <person name="Lance S.L."/>
            <person name="McCarthy F.M."/>
            <person name="McCormack J.E."/>
            <person name="Merchant M.E."/>
            <person name="Peterson D.G."/>
            <person name="Pollock D.D."/>
            <person name="Pourmand N."/>
            <person name="Raney B.J."/>
            <person name="Roessler K.A."/>
            <person name="Sanford J.R."/>
            <person name="Sawyer R.H."/>
            <person name="Schmidt C.J."/>
            <person name="Triplett E.W."/>
            <person name="Tuberville T.D."/>
            <person name="Venegas-Anaya M."/>
            <person name="Howard J.T."/>
            <person name="Jarvis E.D."/>
            <person name="Guillette L.J.Jr."/>
            <person name="Glenn T.C."/>
            <person name="Green R.E."/>
            <person name="Ray D.A."/>
        </authorList>
    </citation>
    <scope>NUCLEOTIDE SEQUENCE [LARGE SCALE GENOMIC DNA]</scope>
    <source>
        <strain evidence="1">KSC_2009_1</strain>
    </source>
</reference>
<dbReference type="EMBL" id="AKHW03006769">
    <property type="protein sequence ID" value="KYO18984.1"/>
    <property type="molecule type" value="Genomic_DNA"/>
</dbReference>
<keyword evidence="2" id="KW-1185">Reference proteome</keyword>
<dbReference type="AlphaFoldDB" id="A0A151M3A0"/>
<name>A0A151M3A0_ALLMI</name>
<evidence type="ECO:0000313" key="2">
    <source>
        <dbReference type="Proteomes" id="UP000050525"/>
    </source>
</evidence>
<evidence type="ECO:0000313" key="1">
    <source>
        <dbReference type="EMBL" id="KYO18984.1"/>
    </source>
</evidence>
<protein>
    <submittedName>
        <fullName evidence="1">Uncharacterized protein</fullName>
    </submittedName>
</protein>